<evidence type="ECO:0000256" key="1">
    <source>
        <dbReference type="SAM" id="MobiDB-lite"/>
    </source>
</evidence>
<dbReference type="PANTHER" id="PTHR47219:SF9">
    <property type="entry name" value="GTPASE ACTIVATING PROTEIN AND CENTROSOME-ASSOCIATED, ISOFORM B"/>
    <property type="match status" value="1"/>
</dbReference>
<dbReference type="GO" id="GO:0031267">
    <property type="term" value="F:small GTPase binding"/>
    <property type="evidence" value="ECO:0007669"/>
    <property type="project" value="TreeGrafter"/>
</dbReference>
<dbReference type="PROSITE" id="PS50086">
    <property type="entry name" value="TBC_RABGAP"/>
    <property type="match status" value="1"/>
</dbReference>
<proteinExistence type="predicted"/>
<protein>
    <recommendedName>
        <fullName evidence="2">Rab-GAP TBC domain-containing protein</fullName>
    </recommendedName>
</protein>
<dbReference type="SUPFAM" id="SSF47923">
    <property type="entry name" value="Ypt/Rab-GAP domain of gyp1p"/>
    <property type="match status" value="2"/>
</dbReference>
<evidence type="ECO:0000313" key="3">
    <source>
        <dbReference type="EMBL" id="CAD9768288.1"/>
    </source>
</evidence>
<dbReference type="Pfam" id="PF00566">
    <property type="entry name" value="RabGAP-TBC"/>
    <property type="match status" value="1"/>
</dbReference>
<feature type="compositionally biased region" description="Polar residues" evidence="1">
    <location>
        <begin position="34"/>
        <end position="44"/>
    </location>
</feature>
<evidence type="ECO:0000259" key="2">
    <source>
        <dbReference type="PROSITE" id="PS50086"/>
    </source>
</evidence>
<dbReference type="InterPro" id="IPR000195">
    <property type="entry name" value="Rab-GAP-TBC_dom"/>
</dbReference>
<dbReference type="AlphaFoldDB" id="A0A7S2TSC6"/>
<feature type="domain" description="Rab-GAP TBC" evidence="2">
    <location>
        <begin position="94"/>
        <end position="286"/>
    </location>
</feature>
<gene>
    <name evidence="3" type="ORF">LSP00402_LOCUS12268</name>
</gene>
<feature type="region of interest" description="Disordered" evidence="1">
    <location>
        <begin position="1"/>
        <end position="75"/>
    </location>
</feature>
<accession>A0A7S2TSC6</accession>
<dbReference type="SMART" id="SM00164">
    <property type="entry name" value="TBC"/>
    <property type="match status" value="1"/>
</dbReference>
<sequence>MSPPVRPPVARRGSCSVKQPHDISTDLMAEDQEAISTPASINTPETEDPEPVRPLADEKAPKEGEKGSGSDVKWYASIDNPGHNADLRARVRAGLNDEERRYLWPRLCGACKRSRKNTGIYQRLLKKKLKEEDRESIKKDLPRMVPHDEGKVFNEKGPEQERLYNLLRAYCIFNGKIGYGQGMGVLAGLILRYVPNEELAFWMFERLMNDPMYKCAGLYDKCVTKLRSSYTVHDWLFAKHDEELFSRFEEQEISASAYTSCWYQTRFYKLDPELGKRVLDIFLLEGEKSHIVFRVALTLLSEYRQGMMSHPEGPLNYIQDHIRCKAPKKVSLDVNSLISRSLEMQLPLSNTKELQDLNNIDRKAQKILKQEKRMKMRETWSLGCGGGSPRSLFSPLSADGTPRSTGWCGNGGR</sequence>
<dbReference type="InterPro" id="IPR035969">
    <property type="entry name" value="Rab-GAP_TBC_sf"/>
</dbReference>
<dbReference type="InterPro" id="IPR050302">
    <property type="entry name" value="Rab_GAP_TBC_domain"/>
</dbReference>
<dbReference type="Gene3D" id="1.10.472.80">
    <property type="entry name" value="Ypt/Rab-GAP domain of gyp1p, domain 3"/>
    <property type="match status" value="1"/>
</dbReference>
<feature type="compositionally biased region" description="Basic and acidic residues" evidence="1">
    <location>
        <begin position="55"/>
        <end position="68"/>
    </location>
</feature>
<reference evidence="3" key="1">
    <citation type="submission" date="2021-01" db="EMBL/GenBank/DDBJ databases">
        <authorList>
            <person name="Corre E."/>
            <person name="Pelletier E."/>
            <person name="Niang G."/>
            <person name="Scheremetjew M."/>
            <person name="Finn R."/>
            <person name="Kale V."/>
            <person name="Holt S."/>
            <person name="Cochrane G."/>
            <person name="Meng A."/>
            <person name="Brown T."/>
            <person name="Cohen L."/>
        </authorList>
    </citation>
    <scope>NUCLEOTIDE SEQUENCE</scope>
    <source>
        <strain evidence="3">CCMP622</strain>
    </source>
</reference>
<organism evidence="3">
    <name type="scientific">Lotharella oceanica</name>
    <dbReference type="NCBI Taxonomy" id="641309"/>
    <lineage>
        <taxon>Eukaryota</taxon>
        <taxon>Sar</taxon>
        <taxon>Rhizaria</taxon>
        <taxon>Cercozoa</taxon>
        <taxon>Chlorarachniophyceae</taxon>
        <taxon>Lotharella</taxon>
    </lineage>
</organism>
<name>A0A7S2TSC6_9EUKA</name>
<feature type="region of interest" description="Disordered" evidence="1">
    <location>
        <begin position="392"/>
        <end position="413"/>
    </location>
</feature>
<dbReference type="PANTHER" id="PTHR47219">
    <property type="entry name" value="RAB GTPASE-ACTIVATING PROTEIN 1-LIKE"/>
    <property type="match status" value="1"/>
</dbReference>
<dbReference type="EMBL" id="HBHP01019749">
    <property type="protein sequence ID" value="CAD9768288.1"/>
    <property type="molecule type" value="Transcribed_RNA"/>
</dbReference>
<dbReference type="Gene3D" id="1.10.8.270">
    <property type="entry name" value="putative rabgap domain of human tbc1 domain family member 14 like domains"/>
    <property type="match status" value="1"/>
</dbReference>
<dbReference type="GO" id="GO:0005096">
    <property type="term" value="F:GTPase activator activity"/>
    <property type="evidence" value="ECO:0007669"/>
    <property type="project" value="TreeGrafter"/>
</dbReference>